<keyword evidence="2" id="KW-0813">Transport</keyword>
<dbReference type="RefSeq" id="WP_071657028.1">
    <property type="nucleotide sequence ID" value="NZ_MLCF01000067.1"/>
</dbReference>
<dbReference type="STRING" id="1428644.BIV57_13250"/>
<dbReference type="GO" id="GO:0006865">
    <property type="term" value="P:amino acid transport"/>
    <property type="evidence" value="ECO:0007669"/>
    <property type="project" value="InterPro"/>
</dbReference>
<feature type="transmembrane region" description="Helical" evidence="6">
    <location>
        <begin position="365"/>
        <end position="382"/>
    </location>
</feature>
<feature type="transmembrane region" description="Helical" evidence="6">
    <location>
        <begin position="153"/>
        <end position="170"/>
    </location>
</feature>
<dbReference type="PANTHER" id="PTHR45649:SF26">
    <property type="entry name" value="OS04G0435100 PROTEIN"/>
    <property type="match status" value="1"/>
</dbReference>
<feature type="transmembrane region" description="Helical" evidence="6">
    <location>
        <begin position="223"/>
        <end position="240"/>
    </location>
</feature>
<protein>
    <submittedName>
        <fullName evidence="7">Amino acid permease</fullName>
    </submittedName>
</protein>
<dbReference type="PROSITE" id="PS00218">
    <property type="entry name" value="AMINO_ACID_PERMEASE_1"/>
    <property type="match status" value="1"/>
</dbReference>
<gene>
    <name evidence="7" type="ORF">BIV57_13250</name>
</gene>
<keyword evidence="5 6" id="KW-0472">Membrane</keyword>
<dbReference type="GO" id="GO:0016020">
    <property type="term" value="C:membrane"/>
    <property type="evidence" value="ECO:0007669"/>
    <property type="project" value="UniProtKB-SubCell"/>
</dbReference>
<dbReference type="PIRSF" id="PIRSF006060">
    <property type="entry name" value="AA_transporter"/>
    <property type="match status" value="1"/>
</dbReference>
<evidence type="ECO:0000313" key="7">
    <source>
        <dbReference type="EMBL" id="OIV36954.1"/>
    </source>
</evidence>
<evidence type="ECO:0000256" key="2">
    <source>
        <dbReference type="ARBA" id="ARBA00022448"/>
    </source>
</evidence>
<feature type="transmembrane region" description="Helical" evidence="6">
    <location>
        <begin position="108"/>
        <end position="141"/>
    </location>
</feature>
<dbReference type="InterPro" id="IPR002293">
    <property type="entry name" value="AA/rel_permease1"/>
</dbReference>
<dbReference type="GO" id="GO:0022857">
    <property type="term" value="F:transmembrane transporter activity"/>
    <property type="evidence" value="ECO:0007669"/>
    <property type="project" value="InterPro"/>
</dbReference>
<dbReference type="OrthoDB" id="8274074at2"/>
<comment type="subcellular location">
    <subcellularLocation>
        <location evidence="1">Membrane</location>
        <topology evidence="1">Multi-pass membrane protein</topology>
    </subcellularLocation>
</comment>
<dbReference type="AlphaFoldDB" id="A0A1J7CBC7"/>
<keyword evidence="8" id="KW-1185">Reference proteome</keyword>
<dbReference type="Pfam" id="PF13520">
    <property type="entry name" value="AA_permease_2"/>
    <property type="match status" value="1"/>
</dbReference>
<evidence type="ECO:0000256" key="5">
    <source>
        <dbReference type="ARBA" id="ARBA00023136"/>
    </source>
</evidence>
<feature type="transmembrane region" description="Helical" evidence="6">
    <location>
        <begin position="428"/>
        <end position="447"/>
    </location>
</feature>
<evidence type="ECO:0000256" key="4">
    <source>
        <dbReference type="ARBA" id="ARBA00022989"/>
    </source>
</evidence>
<feature type="transmembrane region" description="Helical" evidence="6">
    <location>
        <begin position="388"/>
        <end position="408"/>
    </location>
</feature>
<keyword evidence="3 6" id="KW-0812">Transmembrane</keyword>
<feature type="transmembrane region" description="Helical" evidence="6">
    <location>
        <begin position="261"/>
        <end position="281"/>
    </location>
</feature>
<dbReference type="Proteomes" id="UP000243342">
    <property type="component" value="Unassembled WGS sequence"/>
</dbReference>
<evidence type="ECO:0000313" key="8">
    <source>
        <dbReference type="Proteomes" id="UP000243342"/>
    </source>
</evidence>
<accession>A0A1J7CBC7</accession>
<feature type="transmembrane region" description="Helical" evidence="6">
    <location>
        <begin position="66"/>
        <end position="87"/>
    </location>
</feature>
<evidence type="ECO:0000256" key="3">
    <source>
        <dbReference type="ARBA" id="ARBA00022692"/>
    </source>
</evidence>
<keyword evidence="4 6" id="KW-1133">Transmembrane helix</keyword>
<organism evidence="7 8">
    <name type="scientific">Mangrovactinospora gilvigrisea</name>
    <dbReference type="NCBI Taxonomy" id="1428644"/>
    <lineage>
        <taxon>Bacteria</taxon>
        <taxon>Bacillati</taxon>
        <taxon>Actinomycetota</taxon>
        <taxon>Actinomycetes</taxon>
        <taxon>Kitasatosporales</taxon>
        <taxon>Streptomycetaceae</taxon>
        <taxon>Mangrovactinospora</taxon>
    </lineage>
</organism>
<dbReference type="Gene3D" id="1.20.1740.10">
    <property type="entry name" value="Amino acid/polyamine transporter I"/>
    <property type="match status" value="1"/>
</dbReference>
<name>A0A1J7CBC7_9ACTN</name>
<dbReference type="PANTHER" id="PTHR45649">
    <property type="entry name" value="AMINO-ACID PERMEASE BAT1"/>
    <property type="match status" value="1"/>
</dbReference>
<sequence length="501" mass="53540">MSRPYESASAKSEEQYLRELGYKQVLDRRMGGFGNFAISFSVISVISGCMQLFGFGLTTGGPAVMMWGWVLVGAMVLTIGASLAEVTSAYPTSGGLYYMADRLGGKAAGWYTGWLNLLGLLGGIASIDFGAATFVSAFAQIQWDLTPAPGRTFALFAAILLLHVLINLTGIRITTILNSISVWWHLFGVLIIVFLLAVIPAHHRSPGFVFAHTVNGTGWHNNLYVACLGLLLAQYTFCGYDASAHLSEETTNARREAARGIVRSIWVSWIAGFALLAGLLFALQDYTGTVGSSTGVPPAQIFLDALGATGAKLLLLVVIAAMLFCGNAETAATARMIFAFSRDGALPGSGFWHHVSPRTKTPTRAVWLGCTVAAVLALPALWSTTAYGAVTAINVLGMTPAYIIPVILRRRAGRRFQAGPWSLGRWSAPINIIAICWVVVVTVLFCLPQSSPVTPKSFNYAPIALAAALLLAVVMWLVTGRRTYALPAAKAEDPMAVEEVV</sequence>
<feature type="transmembrane region" description="Helical" evidence="6">
    <location>
        <begin position="33"/>
        <end position="54"/>
    </location>
</feature>
<evidence type="ECO:0000256" key="6">
    <source>
        <dbReference type="SAM" id="Phobius"/>
    </source>
</evidence>
<comment type="caution">
    <text evidence="7">The sequence shown here is derived from an EMBL/GenBank/DDBJ whole genome shotgun (WGS) entry which is preliminary data.</text>
</comment>
<feature type="transmembrane region" description="Helical" evidence="6">
    <location>
        <begin position="459"/>
        <end position="478"/>
    </location>
</feature>
<feature type="transmembrane region" description="Helical" evidence="6">
    <location>
        <begin position="182"/>
        <end position="203"/>
    </location>
</feature>
<feature type="transmembrane region" description="Helical" evidence="6">
    <location>
        <begin position="301"/>
        <end position="326"/>
    </location>
</feature>
<dbReference type="InterPro" id="IPR004840">
    <property type="entry name" value="Amino_acid_permease_CS"/>
</dbReference>
<dbReference type="EMBL" id="MLCF01000067">
    <property type="protein sequence ID" value="OIV36954.1"/>
    <property type="molecule type" value="Genomic_DNA"/>
</dbReference>
<evidence type="ECO:0000256" key="1">
    <source>
        <dbReference type="ARBA" id="ARBA00004141"/>
    </source>
</evidence>
<proteinExistence type="predicted"/>
<reference evidence="7 8" key="1">
    <citation type="submission" date="2016-10" db="EMBL/GenBank/DDBJ databases">
        <title>Genome sequence of Streptomyces gilvigriseus MUSC 26.</title>
        <authorList>
            <person name="Lee L.-H."/>
            <person name="Ser H.-L."/>
        </authorList>
    </citation>
    <scope>NUCLEOTIDE SEQUENCE [LARGE SCALE GENOMIC DNA]</scope>
    <source>
        <strain evidence="7 8">MUSC 26</strain>
    </source>
</reference>